<keyword evidence="2" id="KW-1185">Reference proteome</keyword>
<dbReference type="OrthoDB" id="183555at2157"/>
<dbReference type="EMBL" id="RRCH01000023">
    <property type="protein sequence ID" value="RRJ30067.1"/>
    <property type="molecule type" value="Genomic_DNA"/>
</dbReference>
<dbReference type="RefSeq" id="WP_124955140.1">
    <property type="nucleotide sequence ID" value="NZ_RRCH01000023.1"/>
</dbReference>
<accession>A0A3P3R9C9</accession>
<evidence type="ECO:0000313" key="2">
    <source>
        <dbReference type="Proteomes" id="UP000282322"/>
    </source>
</evidence>
<comment type="caution">
    <text evidence="1">The sequence shown here is derived from an EMBL/GenBank/DDBJ whole genome shotgun (WGS) entry which is preliminary data.</text>
</comment>
<gene>
    <name evidence="1" type="ORF">EIK79_10810</name>
</gene>
<protein>
    <submittedName>
        <fullName evidence="1">Uncharacterized protein</fullName>
    </submittedName>
</protein>
<reference evidence="1 2" key="1">
    <citation type="submission" date="2018-11" db="EMBL/GenBank/DDBJ databases">
        <title>Taxonoimc description of Halomarina strain SPP-AMP-1.</title>
        <authorList>
            <person name="Pal Y."/>
            <person name="Srinivasana K."/>
            <person name="Verma A."/>
            <person name="Kumar P."/>
        </authorList>
    </citation>
    <scope>NUCLEOTIDE SEQUENCE [LARGE SCALE GENOMIC DNA]</scope>
    <source>
        <strain evidence="1 2">SPP-AMP-1</strain>
    </source>
</reference>
<proteinExistence type="predicted"/>
<dbReference type="AlphaFoldDB" id="A0A3P3R9C9"/>
<organism evidence="1 2">
    <name type="scientific">Halocatena pleomorpha</name>
    <dbReference type="NCBI Taxonomy" id="1785090"/>
    <lineage>
        <taxon>Archaea</taxon>
        <taxon>Methanobacteriati</taxon>
        <taxon>Methanobacteriota</taxon>
        <taxon>Stenosarchaea group</taxon>
        <taxon>Halobacteria</taxon>
        <taxon>Halobacteriales</taxon>
        <taxon>Natronomonadaceae</taxon>
        <taxon>Halocatena</taxon>
    </lineage>
</organism>
<sequence length="77" mass="8959">MDLDPTRIPRVSVLADRTGHRLSRVRTTNRTHIQNRPSVKPSTDEQPFAEYDQRSAGEQLKQYLQETIDYIGADRFD</sequence>
<name>A0A3P3R9C9_9EURY</name>
<evidence type="ECO:0000313" key="1">
    <source>
        <dbReference type="EMBL" id="RRJ30067.1"/>
    </source>
</evidence>
<dbReference type="Proteomes" id="UP000282322">
    <property type="component" value="Unassembled WGS sequence"/>
</dbReference>